<dbReference type="InterPro" id="IPR011989">
    <property type="entry name" value="ARM-like"/>
</dbReference>
<comment type="similarity">
    <text evidence="2">Belongs to the beta-catenin family.</text>
</comment>
<reference evidence="9 10" key="1">
    <citation type="journal article" date="2017" name="Mol. Biol. Evol.">
        <title>The 4-celled Tetrabaena socialis nuclear genome reveals the essential components for genetic control of cell number at the origin of multicellularity in the volvocine lineage.</title>
        <authorList>
            <person name="Featherston J."/>
            <person name="Arakaki Y."/>
            <person name="Hanschen E.R."/>
            <person name="Ferris P.J."/>
            <person name="Michod R.E."/>
            <person name="Olson B.J.S.C."/>
            <person name="Nozaki H."/>
            <person name="Durand P.M."/>
        </authorList>
    </citation>
    <scope>NUCLEOTIDE SEQUENCE [LARGE SCALE GENOMIC DNA]</scope>
    <source>
        <strain evidence="9 10">NIES-571</strain>
    </source>
</reference>
<dbReference type="InterPro" id="IPR000225">
    <property type="entry name" value="Armadillo"/>
</dbReference>
<protein>
    <recommendedName>
        <fullName evidence="7">Vacuolar protein 8</fullName>
    </recommendedName>
</protein>
<dbReference type="AlphaFoldDB" id="A0A2J8ACY1"/>
<dbReference type="OrthoDB" id="540919at2759"/>
<evidence type="ECO:0000256" key="6">
    <source>
        <dbReference type="ARBA" id="ARBA00023288"/>
    </source>
</evidence>
<keyword evidence="4" id="KW-0677">Repeat</keyword>
<dbReference type="InterPro" id="IPR016024">
    <property type="entry name" value="ARM-type_fold"/>
</dbReference>
<dbReference type="InterPro" id="IPR045156">
    <property type="entry name" value="Vac8"/>
</dbReference>
<sequence length="520" mass="51760">MAAASTGSTMALALCLADALRPCSRDRSSVRWAAEACNEVEQCGAVPCIVALMASHDLERRAAGAAAAKGLSVAAVVLRGAGTTLHWLACTHALSVNGNLPTRMALGSSGAVVSLVDAVRHEGVALPGSLQPPICAPSVLGQAAAEALASLASSSDPLRKDVCMQLSAFLASSSLALAASACHALSLVVAEAPAAGQTLLALPVLTPLVAHIARGPPAKAKGESADLATLELLHTRAVRLLFGLCRGGGGAVDATVAAAGPAVLLQRLTRAPDVQRRLEAAAALGPLLRKSAAARDVVAAGGGLDALLELARIAPAGSPQWAEALVPLAALAALHGPSRAEAALALRQMLVRGATRGEVAAAVLVVARMASSPAGREVVLAEELTPQLVRLLASGDDRTKAAAANAICHLAVPGPPRLALIKAGAVQALLALLREPGAPAAPRAHQPPGPTGTAEGAAAAAVLAAVAEALECIAAGEEGVACIRAAGGVEVLKDTVGRGKRRLVPEAVAKAASVVLLKCM</sequence>
<evidence type="ECO:0000256" key="1">
    <source>
        <dbReference type="ARBA" id="ARBA00004592"/>
    </source>
</evidence>
<proteinExistence type="inferred from homology"/>
<dbReference type="SUPFAM" id="SSF48371">
    <property type="entry name" value="ARM repeat"/>
    <property type="match status" value="1"/>
</dbReference>
<keyword evidence="6" id="KW-0449">Lipoprotein</keyword>
<feature type="signal peptide" evidence="8">
    <location>
        <begin position="1"/>
        <end position="19"/>
    </location>
</feature>
<evidence type="ECO:0000313" key="9">
    <source>
        <dbReference type="EMBL" id="PNH10370.1"/>
    </source>
</evidence>
<evidence type="ECO:0000256" key="3">
    <source>
        <dbReference type="ARBA" id="ARBA00022554"/>
    </source>
</evidence>
<keyword evidence="10" id="KW-1185">Reference proteome</keyword>
<dbReference type="GO" id="GO:0005774">
    <property type="term" value="C:vacuolar membrane"/>
    <property type="evidence" value="ECO:0007669"/>
    <property type="project" value="UniProtKB-SubCell"/>
</dbReference>
<keyword evidence="3" id="KW-0926">Vacuole</keyword>
<evidence type="ECO:0000256" key="8">
    <source>
        <dbReference type="SAM" id="SignalP"/>
    </source>
</evidence>
<dbReference type="GO" id="GO:0071562">
    <property type="term" value="P:nucleus-vacuole junction assembly"/>
    <property type="evidence" value="ECO:0007669"/>
    <property type="project" value="InterPro"/>
</dbReference>
<dbReference type="PANTHER" id="PTHR47249">
    <property type="entry name" value="VACUOLAR PROTEIN 8"/>
    <property type="match status" value="1"/>
</dbReference>
<comment type="subcellular location">
    <subcellularLocation>
        <location evidence="1">Vacuole membrane</location>
        <topology evidence="1">Lipid-anchor</topology>
    </subcellularLocation>
</comment>
<keyword evidence="5" id="KW-0472">Membrane</keyword>
<feature type="chain" id="PRO_5014446086" description="Vacuolar protein 8" evidence="8">
    <location>
        <begin position="20"/>
        <end position="520"/>
    </location>
</feature>
<accession>A0A2J8ACY1</accession>
<gene>
    <name evidence="9" type="ORF">TSOC_002896</name>
</gene>
<evidence type="ECO:0000256" key="4">
    <source>
        <dbReference type="ARBA" id="ARBA00022737"/>
    </source>
</evidence>
<dbReference type="PANTHER" id="PTHR47249:SF1">
    <property type="entry name" value="VACUOLAR PROTEIN 8"/>
    <property type="match status" value="1"/>
</dbReference>
<dbReference type="Gene3D" id="1.25.10.10">
    <property type="entry name" value="Leucine-rich Repeat Variant"/>
    <property type="match status" value="2"/>
</dbReference>
<evidence type="ECO:0000313" key="10">
    <source>
        <dbReference type="Proteomes" id="UP000236333"/>
    </source>
</evidence>
<dbReference type="GO" id="GO:0043495">
    <property type="term" value="F:protein-membrane adaptor activity"/>
    <property type="evidence" value="ECO:0007669"/>
    <property type="project" value="InterPro"/>
</dbReference>
<evidence type="ECO:0000256" key="2">
    <source>
        <dbReference type="ARBA" id="ARBA00005462"/>
    </source>
</evidence>
<dbReference type="Proteomes" id="UP000236333">
    <property type="component" value="Unassembled WGS sequence"/>
</dbReference>
<dbReference type="SMART" id="SM00185">
    <property type="entry name" value="ARM"/>
    <property type="match status" value="3"/>
</dbReference>
<evidence type="ECO:0000256" key="7">
    <source>
        <dbReference type="ARBA" id="ARBA00026209"/>
    </source>
</evidence>
<organism evidence="9 10">
    <name type="scientific">Tetrabaena socialis</name>
    <dbReference type="NCBI Taxonomy" id="47790"/>
    <lineage>
        <taxon>Eukaryota</taxon>
        <taxon>Viridiplantae</taxon>
        <taxon>Chlorophyta</taxon>
        <taxon>core chlorophytes</taxon>
        <taxon>Chlorophyceae</taxon>
        <taxon>CS clade</taxon>
        <taxon>Chlamydomonadales</taxon>
        <taxon>Tetrabaenaceae</taxon>
        <taxon>Tetrabaena</taxon>
    </lineage>
</organism>
<dbReference type="EMBL" id="PGGS01000058">
    <property type="protein sequence ID" value="PNH10370.1"/>
    <property type="molecule type" value="Genomic_DNA"/>
</dbReference>
<evidence type="ECO:0000256" key="5">
    <source>
        <dbReference type="ARBA" id="ARBA00023136"/>
    </source>
</evidence>
<comment type="caution">
    <text evidence="9">The sequence shown here is derived from an EMBL/GenBank/DDBJ whole genome shotgun (WGS) entry which is preliminary data.</text>
</comment>
<keyword evidence="8" id="KW-0732">Signal</keyword>
<name>A0A2J8ACY1_9CHLO</name>